<name>A0A918TXQ5_9RHOB</name>
<sequence>MRLMLGFCFALATPAAADVADALNTVILPGYAGFATATAALDQAAQADCAPEGLQDEWNAAFDAWMRVGFLRLGPGEGEGRNLAIAFWPDPKGLGAKAQAGMLKSGEIPAEFGEVSVAARGLFGLERLLYPQDAIFKAEAACRLIRATTADLARMAAELSAEWPPYAARMQAPGAVGETEFLTEAEVKRALLTALVTGVEFQKDSRLGRPLGDFDRPRPERAEARASGRSARNVDLSLRALRDLTAALAPEAAVTLAALDKAIATAEGLDDPVFAGVAEPGSRLKVEILQQQVTAAKDAMMAELVPALGVGTGFNAADGD</sequence>
<feature type="chain" id="PRO_5038125899" evidence="4">
    <location>
        <begin position="18"/>
        <end position="320"/>
    </location>
</feature>
<dbReference type="CDD" id="cd14659">
    <property type="entry name" value="Imelysin-like_IPPA"/>
    <property type="match status" value="1"/>
</dbReference>
<feature type="domain" description="Imelysin-like" evidence="5">
    <location>
        <begin position="27"/>
        <end position="298"/>
    </location>
</feature>
<keyword evidence="2 4" id="KW-0732">Signal</keyword>
<evidence type="ECO:0000259" key="5">
    <source>
        <dbReference type="Pfam" id="PF09375"/>
    </source>
</evidence>
<dbReference type="InterPro" id="IPR018976">
    <property type="entry name" value="Imelysin-like"/>
</dbReference>
<proteinExistence type="predicted"/>
<evidence type="ECO:0000256" key="2">
    <source>
        <dbReference type="ARBA" id="ARBA00022729"/>
    </source>
</evidence>
<reference evidence="6" key="2">
    <citation type="submission" date="2020-09" db="EMBL/GenBank/DDBJ databases">
        <authorList>
            <person name="Sun Q."/>
            <person name="Kim S."/>
        </authorList>
    </citation>
    <scope>NUCLEOTIDE SEQUENCE</scope>
    <source>
        <strain evidence="6">KCTC 23310</strain>
    </source>
</reference>
<keyword evidence="7" id="KW-1185">Reference proteome</keyword>
<dbReference type="EMBL" id="BMYJ01000008">
    <property type="protein sequence ID" value="GHC61337.1"/>
    <property type="molecule type" value="Genomic_DNA"/>
</dbReference>
<reference evidence="6" key="1">
    <citation type="journal article" date="2014" name="Int. J. Syst. Evol. Microbiol.">
        <title>Complete genome sequence of Corynebacterium casei LMG S-19264T (=DSM 44701T), isolated from a smear-ripened cheese.</title>
        <authorList>
            <consortium name="US DOE Joint Genome Institute (JGI-PGF)"/>
            <person name="Walter F."/>
            <person name="Albersmeier A."/>
            <person name="Kalinowski J."/>
            <person name="Ruckert C."/>
        </authorList>
    </citation>
    <scope>NUCLEOTIDE SEQUENCE</scope>
    <source>
        <strain evidence="6">KCTC 23310</strain>
    </source>
</reference>
<evidence type="ECO:0000313" key="7">
    <source>
        <dbReference type="Proteomes" id="UP000638981"/>
    </source>
</evidence>
<evidence type="ECO:0000256" key="3">
    <source>
        <dbReference type="SAM" id="MobiDB-lite"/>
    </source>
</evidence>
<dbReference type="Pfam" id="PF09375">
    <property type="entry name" value="Peptidase_M75"/>
    <property type="match status" value="1"/>
</dbReference>
<feature type="region of interest" description="Disordered" evidence="3">
    <location>
        <begin position="208"/>
        <end position="229"/>
    </location>
</feature>
<dbReference type="InterPro" id="IPR034984">
    <property type="entry name" value="Imelysin-like_IPPA"/>
</dbReference>
<comment type="subcellular location">
    <subcellularLocation>
        <location evidence="1">Cell envelope</location>
    </subcellularLocation>
</comment>
<evidence type="ECO:0000256" key="4">
    <source>
        <dbReference type="SAM" id="SignalP"/>
    </source>
</evidence>
<dbReference type="GO" id="GO:0030313">
    <property type="term" value="C:cell envelope"/>
    <property type="evidence" value="ECO:0007669"/>
    <property type="project" value="UniProtKB-SubCell"/>
</dbReference>
<evidence type="ECO:0000313" key="6">
    <source>
        <dbReference type="EMBL" id="GHC61337.1"/>
    </source>
</evidence>
<evidence type="ECO:0000256" key="1">
    <source>
        <dbReference type="ARBA" id="ARBA00004196"/>
    </source>
</evidence>
<comment type="caution">
    <text evidence="6">The sequence shown here is derived from an EMBL/GenBank/DDBJ whole genome shotgun (WGS) entry which is preliminary data.</text>
</comment>
<dbReference type="InterPro" id="IPR038352">
    <property type="entry name" value="Imelysin_sf"/>
</dbReference>
<protein>
    <submittedName>
        <fullName evidence="6">Signal peptidase</fullName>
    </submittedName>
</protein>
<dbReference type="Gene3D" id="1.20.1420.20">
    <property type="entry name" value="M75 peptidase, HXXE motif"/>
    <property type="match status" value="1"/>
</dbReference>
<gene>
    <name evidence="6" type="ORF">GCM10007315_26680</name>
</gene>
<organism evidence="6 7">
    <name type="scientific">Neogemmobacter tilapiae</name>
    <dbReference type="NCBI Taxonomy" id="875041"/>
    <lineage>
        <taxon>Bacteria</taxon>
        <taxon>Pseudomonadati</taxon>
        <taxon>Pseudomonadota</taxon>
        <taxon>Alphaproteobacteria</taxon>
        <taxon>Rhodobacterales</taxon>
        <taxon>Paracoccaceae</taxon>
        <taxon>Neogemmobacter</taxon>
    </lineage>
</organism>
<dbReference type="Proteomes" id="UP000638981">
    <property type="component" value="Unassembled WGS sequence"/>
</dbReference>
<dbReference type="AlphaFoldDB" id="A0A918TXQ5"/>
<feature type="compositionally biased region" description="Basic and acidic residues" evidence="3">
    <location>
        <begin position="208"/>
        <end position="226"/>
    </location>
</feature>
<feature type="signal peptide" evidence="4">
    <location>
        <begin position="1"/>
        <end position="17"/>
    </location>
</feature>
<dbReference type="RefSeq" id="WP_189412184.1">
    <property type="nucleotide sequence ID" value="NZ_BMYJ01000008.1"/>
</dbReference>
<accession>A0A918TXQ5</accession>